<gene>
    <name evidence="7" type="ORF">HR057_10745</name>
</gene>
<feature type="domain" description="Cytochrome c" evidence="6">
    <location>
        <begin position="49"/>
        <end position="132"/>
    </location>
</feature>
<dbReference type="Gene3D" id="1.10.760.10">
    <property type="entry name" value="Cytochrome c-like domain"/>
    <property type="match status" value="1"/>
</dbReference>
<reference evidence="7" key="1">
    <citation type="submission" date="2020-06" db="EMBL/GenBank/DDBJ databases">
        <title>A novel thermopfilic bacterium from Erzurum, Turkey.</title>
        <authorList>
            <person name="Adiguzel A."/>
            <person name="Ay H."/>
            <person name="Baltaci M.O."/>
        </authorList>
    </citation>
    <scope>NUCLEOTIDE SEQUENCE</scope>
    <source>
        <strain evidence="7">P2</strain>
    </source>
</reference>
<keyword evidence="8" id="KW-1185">Reference proteome</keyword>
<dbReference type="PANTHER" id="PTHR47197:SF3">
    <property type="entry name" value="DIHYDRO-HEME D1 DEHYDROGENASE"/>
    <property type="match status" value="1"/>
</dbReference>
<dbReference type="SUPFAM" id="SSF46626">
    <property type="entry name" value="Cytochrome c"/>
    <property type="match status" value="1"/>
</dbReference>
<dbReference type="Pfam" id="PF13442">
    <property type="entry name" value="Cytochrome_CBB3"/>
    <property type="match status" value="1"/>
</dbReference>
<evidence type="ECO:0000256" key="2">
    <source>
        <dbReference type="ARBA" id="ARBA00022723"/>
    </source>
</evidence>
<proteinExistence type="predicted"/>
<dbReference type="GO" id="GO:0009055">
    <property type="term" value="F:electron transfer activity"/>
    <property type="evidence" value="ECO:0007669"/>
    <property type="project" value="InterPro"/>
</dbReference>
<dbReference type="Pfam" id="PF02239">
    <property type="entry name" value="Cytochrom_D1"/>
    <property type="match status" value="1"/>
</dbReference>
<evidence type="ECO:0000259" key="6">
    <source>
        <dbReference type="PROSITE" id="PS51007"/>
    </source>
</evidence>
<protein>
    <submittedName>
        <fullName evidence="7">C-type cytochrome</fullName>
    </submittedName>
</protein>
<dbReference type="InterPro" id="IPR011048">
    <property type="entry name" value="Haem_d1_sf"/>
</dbReference>
<evidence type="ECO:0000313" key="7">
    <source>
        <dbReference type="EMBL" id="NSL52230.1"/>
    </source>
</evidence>
<dbReference type="GO" id="GO:0020037">
    <property type="term" value="F:heme binding"/>
    <property type="evidence" value="ECO:0007669"/>
    <property type="project" value="InterPro"/>
</dbReference>
<dbReference type="PANTHER" id="PTHR47197">
    <property type="entry name" value="PROTEIN NIRF"/>
    <property type="match status" value="1"/>
</dbReference>
<keyword evidence="3 4" id="KW-0408">Iron</keyword>
<dbReference type="GO" id="GO:0046872">
    <property type="term" value="F:metal ion binding"/>
    <property type="evidence" value="ECO:0007669"/>
    <property type="project" value="UniProtKB-KW"/>
</dbReference>
<keyword evidence="2 4" id="KW-0479">Metal-binding</keyword>
<dbReference type="InterPro" id="IPR051200">
    <property type="entry name" value="Host-pathogen_enzymatic-act"/>
</dbReference>
<evidence type="ECO:0000256" key="1">
    <source>
        <dbReference type="ARBA" id="ARBA00022617"/>
    </source>
</evidence>
<dbReference type="AlphaFoldDB" id="A0A8J8GE76"/>
<keyword evidence="1 4" id="KW-0349">Heme</keyword>
<dbReference type="EMBL" id="JABTTE010000014">
    <property type="protein sequence ID" value="NSL52230.1"/>
    <property type="molecule type" value="Genomic_DNA"/>
</dbReference>
<dbReference type="Gene3D" id="2.140.10.20">
    <property type="entry name" value="C-terminal (heme d1) domain of cytochrome cd1-nitrite reductase"/>
    <property type="match status" value="1"/>
</dbReference>
<evidence type="ECO:0000256" key="5">
    <source>
        <dbReference type="SAM" id="SignalP"/>
    </source>
</evidence>
<feature type="chain" id="PRO_5035277541" evidence="5">
    <location>
        <begin position="27"/>
        <end position="584"/>
    </location>
</feature>
<dbReference type="RefSeq" id="WP_173731439.1">
    <property type="nucleotide sequence ID" value="NZ_JABTTE010000014.1"/>
</dbReference>
<name>A0A8J8GE76_9BACI</name>
<evidence type="ECO:0000256" key="4">
    <source>
        <dbReference type="PROSITE-ProRule" id="PRU00433"/>
    </source>
</evidence>
<accession>A0A8J8GE76</accession>
<dbReference type="Proteomes" id="UP000625804">
    <property type="component" value="Unassembled WGS sequence"/>
</dbReference>
<dbReference type="InterPro" id="IPR003143">
    <property type="entry name" value="Cyt_cd1_C_sf"/>
</dbReference>
<dbReference type="InterPro" id="IPR036909">
    <property type="entry name" value="Cyt_c-like_dom_sf"/>
</dbReference>
<dbReference type="PROSITE" id="PS51007">
    <property type="entry name" value="CYTC"/>
    <property type="match status" value="1"/>
</dbReference>
<comment type="caution">
    <text evidence="7">The sequence shown here is derived from an EMBL/GenBank/DDBJ whole genome shotgun (WGS) entry which is preliminary data.</text>
</comment>
<organism evidence="7 8">
    <name type="scientific">Calidifontibacillus erzurumensis</name>
    <dbReference type="NCBI Taxonomy" id="2741433"/>
    <lineage>
        <taxon>Bacteria</taxon>
        <taxon>Bacillati</taxon>
        <taxon>Bacillota</taxon>
        <taxon>Bacilli</taxon>
        <taxon>Bacillales</taxon>
        <taxon>Bacillaceae</taxon>
        <taxon>Calidifontibacillus/Schinkia group</taxon>
        <taxon>Calidifontibacillus</taxon>
    </lineage>
</organism>
<evidence type="ECO:0000313" key="8">
    <source>
        <dbReference type="Proteomes" id="UP000625804"/>
    </source>
</evidence>
<sequence length="584" mass="63663">MLKSAKKMLVLAFTSAILLGGCSQNAAPPKDKTQVPPAPMEETAISTTASTFAIEKLYVDSCGGCHGQTRLGALGPNLLPDRLFTSMSEEEIFDIIKNGRAGTPMPPFDTVSKDNSEDETIKQLIEYLKTPVALEAQTWSLEDAKATLEVVNDESTLPDTPTAWDPGKIEIGDLMVAMERETRKYAVLDGKNHELLGHIDGSYRTHTIQFGPSDTPEGRFMYGIGRDGWLFKVDMYSFKTVRKVRVGLDSRGVAVTRDGEYIAVTNYLPGTVVIVNKNLEPLKVIPTYAVDPDGQMVGIDGSQSRAAAILDTVIDGKDMFVVALKEAGHVWVIDTSKEGAEKGFPIIHDVGGVGRILHDAFFDDSGRYFFIAAQGDNTKPSLLDPSKLDDGLMAVVDVKEGKLVSQMPGGVKPHPGPGAVVHTEKHGVLYATPAIGTNLVSFYKQKGKTFELYKQVPLGKPGENGGSLFIRAYNGIEGLGEASKYVWVDIAFEPNWHKMFIINKETLEIYKEIDTAKDAGLDPKTARSVHPEFTKDGKFVYVALWEGNCVLVYTPDGNLVKKIEGTVTPTGIFSYGLRDHEPGI</sequence>
<dbReference type="PROSITE" id="PS51257">
    <property type="entry name" value="PROKAR_LIPOPROTEIN"/>
    <property type="match status" value="1"/>
</dbReference>
<dbReference type="InterPro" id="IPR009056">
    <property type="entry name" value="Cyt_c-like_dom"/>
</dbReference>
<feature type="signal peptide" evidence="5">
    <location>
        <begin position="1"/>
        <end position="26"/>
    </location>
</feature>
<evidence type="ECO:0000256" key="3">
    <source>
        <dbReference type="ARBA" id="ARBA00023004"/>
    </source>
</evidence>
<dbReference type="SUPFAM" id="SSF51004">
    <property type="entry name" value="C-terminal (heme d1) domain of cytochrome cd1-nitrite reductase"/>
    <property type="match status" value="1"/>
</dbReference>
<keyword evidence="5" id="KW-0732">Signal</keyword>